<dbReference type="EMBL" id="LXQA010158934">
    <property type="protein sequence ID" value="MCI27376.1"/>
    <property type="molecule type" value="Genomic_DNA"/>
</dbReference>
<accession>A0A392QV25</accession>
<evidence type="ECO:0000313" key="1">
    <source>
        <dbReference type="EMBL" id="MCI27376.1"/>
    </source>
</evidence>
<dbReference type="PANTHER" id="PTHR11895">
    <property type="entry name" value="TRANSAMIDASE"/>
    <property type="match status" value="1"/>
</dbReference>
<dbReference type="AlphaFoldDB" id="A0A392QV25"/>
<feature type="non-terminal residue" evidence="1">
    <location>
        <position position="76"/>
    </location>
</feature>
<dbReference type="GO" id="GO:0016787">
    <property type="term" value="F:hydrolase activity"/>
    <property type="evidence" value="ECO:0007669"/>
    <property type="project" value="UniProtKB-KW"/>
</dbReference>
<dbReference type="Gene3D" id="3.90.1300.10">
    <property type="entry name" value="Amidase signature (AS) domain"/>
    <property type="match status" value="1"/>
</dbReference>
<protein>
    <submittedName>
        <fullName evidence="1">Fatty acid amide hydrolase-like</fullName>
    </submittedName>
</protein>
<sequence>VAERFIAAVDESSKPRLQMGFFINYNVEDILRQANESTIRYQKGEPMSVLDGVPIAIKDEIDCLPYPTTGSDMSVY</sequence>
<dbReference type="InterPro" id="IPR000120">
    <property type="entry name" value="Amidase"/>
</dbReference>
<name>A0A392QV25_9FABA</name>
<dbReference type="InterPro" id="IPR036928">
    <property type="entry name" value="AS_sf"/>
</dbReference>
<dbReference type="Proteomes" id="UP000265520">
    <property type="component" value="Unassembled WGS sequence"/>
</dbReference>
<comment type="caution">
    <text evidence="1">The sequence shown here is derived from an EMBL/GenBank/DDBJ whole genome shotgun (WGS) entry which is preliminary data.</text>
</comment>
<organism evidence="1 2">
    <name type="scientific">Trifolium medium</name>
    <dbReference type="NCBI Taxonomy" id="97028"/>
    <lineage>
        <taxon>Eukaryota</taxon>
        <taxon>Viridiplantae</taxon>
        <taxon>Streptophyta</taxon>
        <taxon>Embryophyta</taxon>
        <taxon>Tracheophyta</taxon>
        <taxon>Spermatophyta</taxon>
        <taxon>Magnoliopsida</taxon>
        <taxon>eudicotyledons</taxon>
        <taxon>Gunneridae</taxon>
        <taxon>Pentapetalae</taxon>
        <taxon>rosids</taxon>
        <taxon>fabids</taxon>
        <taxon>Fabales</taxon>
        <taxon>Fabaceae</taxon>
        <taxon>Papilionoideae</taxon>
        <taxon>50 kb inversion clade</taxon>
        <taxon>NPAAA clade</taxon>
        <taxon>Hologalegina</taxon>
        <taxon>IRL clade</taxon>
        <taxon>Trifolieae</taxon>
        <taxon>Trifolium</taxon>
    </lineage>
</organism>
<reference evidence="1 2" key="1">
    <citation type="journal article" date="2018" name="Front. Plant Sci.">
        <title>Red Clover (Trifolium pratense) and Zigzag Clover (T. medium) - A Picture of Genomic Similarities and Differences.</title>
        <authorList>
            <person name="Dluhosova J."/>
            <person name="Istvanek J."/>
            <person name="Nedelnik J."/>
            <person name="Repkova J."/>
        </authorList>
    </citation>
    <scope>NUCLEOTIDE SEQUENCE [LARGE SCALE GENOMIC DNA]</scope>
    <source>
        <strain evidence="2">cv. 10/8</strain>
        <tissue evidence="1">Leaf</tissue>
    </source>
</reference>
<feature type="non-terminal residue" evidence="1">
    <location>
        <position position="1"/>
    </location>
</feature>
<dbReference type="PANTHER" id="PTHR11895:SF67">
    <property type="entry name" value="AMIDASE DOMAIN-CONTAINING PROTEIN"/>
    <property type="match status" value="1"/>
</dbReference>
<evidence type="ECO:0000313" key="2">
    <source>
        <dbReference type="Proteomes" id="UP000265520"/>
    </source>
</evidence>
<proteinExistence type="predicted"/>
<keyword evidence="2" id="KW-1185">Reference proteome</keyword>
<dbReference type="SUPFAM" id="SSF75304">
    <property type="entry name" value="Amidase signature (AS) enzymes"/>
    <property type="match status" value="1"/>
</dbReference>
<keyword evidence="1" id="KW-0378">Hydrolase</keyword>